<dbReference type="PANTHER" id="PTHR30011">
    <property type="entry name" value="ALKANESULFONATE MONOOXYGENASE-RELATED"/>
    <property type="match status" value="1"/>
</dbReference>
<dbReference type="KEGG" id="tap:GZ22_00405"/>
<dbReference type="HOGENOM" id="CLU_022256_1_2_9"/>
<organism evidence="8 9">
    <name type="scientific">Terribacillus saccharophilus</name>
    <dbReference type="NCBI Taxonomy" id="361277"/>
    <lineage>
        <taxon>Bacteria</taxon>
        <taxon>Bacillati</taxon>
        <taxon>Bacillota</taxon>
        <taxon>Bacilli</taxon>
        <taxon>Bacillales</taxon>
        <taxon>Bacillaceae</taxon>
        <taxon>Terribacillus</taxon>
    </lineage>
</organism>
<accession>A0A075LHB5</accession>
<feature type="binding site" evidence="6">
    <location>
        <position position="149"/>
    </location>
    <ligand>
        <name>FMN</name>
        <dbReference type="ChEBI" id="CHEBI:58210"/>
    </ligand>
</feature>
<gene>
    <name evidence="8" type="ORF">GZ22_00405</name>
</gene>
<evidence type="ECO:0000256" key="3">
    <source>
        <dbReference type="ARBA" id="ARBA00023002"/>
    </source>
</evidence>
<keyword evidence="3" id="KW-0560">Oxidoreductase</keyword>
<evidence type="ECO:0000256" key="1">
    <source>
        <dbReference type="ARBA" id="ARBA00022630"/>
    </source>
</evidence>
<keyword evidence="4 8" id="KW-0503">Monooxygenase</keyword>
<dbReference type="GO" id="GO:0004497">
    <property type="term" value="F:monooxygenase activity"/>
    <property type="evidence" value="ECO:0007669"/>
    <property type="project" value="UniProtKB-KW"/>
</dbReference>
<dbReference type="CDD" id="cd01095">
    <property type="entry name" value="Nitrilotriacetate_monoxgenase"/>
    <property type="match status" value="1"/>
</dbReference>
<evidence type="ECO:0000313" key="9">
    <source>
        <dbReference type="Proteomes" id="UP000027980"/>
    </source>
</evidence>
<feature type="binding site" evidence="6">
    <location>
        <position position="95"/>
    </location>
    <ligand>
        <name>FMN</name>
        <dbReference type="ChEBI" id="CHEBI:58210"/>
    </ligand>
</feature>
<evidence type="ECO:0000256" key="4">
    <source>
        <dbReference type="ARBA" id="ARBA00023033"/>
    </source>
</evidence>
<name>A0A075LHB5_9BACI</name>
<evidence type="ECO:0000256" key="6">
    <source>
        <dbReference type="PIRSR" id="PIRSR000337-1"/>
    </source>
</evidence>
<keyword evidence="1 6" id="KW-0285">Flavoprotein</keyword>
<evidence type="ECO:0000256" key="2">
    <source>
        <dbReference type="ARBA" id="ARBA00022643"/>
    </source>
</evidence>
<feature type="binding site" evidence="6">
    <location>
        <position position="220"/>
    </location>
    <ligand>
        <name>FMN</name>
        <dbReference type="ChEBI" id="CHEBI:58210"/>
    </ligand>
</feature>
<proteinExistence type="inferred from homology"/>
<dbReference type="Gene3D" id="3.20.20.30">
    <property type="entry name" value="Luciferase-like domain"/>
    <property type="match status" value="1"/>
</dbReference>
<dbReference type="NCBIfam" id="TIGR03860">
    <property type="entry name" value="FMN_nitrolo"/>
    <property type="match status" value="1"/>
</dbReference>
<dbReference type="GeneID" id="34222636"/>
<dbReference type="SUPFAM" id="SSF51679">
    <property type="entry name" value="Bacterial luciferase-like"/>
    <property type="match status" value="1"/>
</dbReference>
<dbReference type="InterPro" id="IPR011251">
    <property type="entry name" value="Luciferase-like_dom"/>
</dbReference>
<reference evidence="8 9" key="1">
    <citation type="submission" date="2014-07" db="EMBL/GenBank/DDBJ databases">
        <title>Complete genome sequence of a moderately halophilic bacterium Terribacillus aidingensis MP602, isolated from Cryptomeria fortunei in Tianmu mountain in China.</title>
        <authorList>
            <person name="Wang Y."/>
            <person name="Lu P."/>
            <person name="Zhang L."/>
        </authorList>
    </citation>
    <scope>NUCLEOTIDE SEQUENCE [LARGE SCALE GENOMIC DNA]</scope>
    <source>
        <strain evidence="8 9">MP602</strain>
    </source>
</reference>
<evidence type="ECO:0000313" key="8">
    <source>
        <dbReference type="EMBL" id="AIF65262.1"/>
    </source>
</evidence>
<feature type="binding site" evidence="6">
    <location>
        <position position="58"/>
    </location>
    <ligand>
        <name>FMN</name>
        <dbReference type="ChEBI" id="CHEBI:58210"/>
    </ligand>
</feature>
<dbReference type="AlphaFoldDB" id="A0A075LHB5"/>
<dbReference type="InterPro" id="IPR051260">
    <property type="entry name" value="Diverse_substr_monoxygenases"/>
</dbReference>
<keyword evidence="2 6" id="KW-0288">FMN</keyword>
<dbReference type="RefSeq" id="WP_038557634.1">
    <property type="nucleotide sequence ID" value="NZ_CP008876.1"/>
</dbReference>
<dbReference type="GO" id="GO:0016705">
    <property type="term" value="F:oxidoreductase activity, acting on paired donors, with incorporation or reduction of molecular oxygen"/>
    <property type="evidence" value="ECO:0007669"/>
    <property type="project" value="InterPro"/>
</dbReference>
<dbReference type="Pfam" id="PF00296">
    <property type="entry name" value="Bac_luciferase"/>
    <property type="match status" value="1"/>
</dbReference>
<protein>
    <submittedName>
        <fullName evidence="8">Monooxygenase</fullName>
    </submittedName>
</protein>
<evidence type="ECO:0000259" key="7">
    <source>
        <dbReference type="Pfam" id="PF00296"/>
    </source>
</evidence>
<dbReference type="Proteomes" id="UP000027980">
    <property type="component" value="Chromosome"/>
</dbReference>
<comment type="similarity">
    <text evidence="5">Belongs to the NtaA/SnaA/DszA monooxygenase family.</text>
</comment>
<dbReference type="InterPro" id="IPR016215">
    <property type="entry name" value="NTA_MOA"/>
</dbReference>
<evidence type="ECO:0000256" key="5">
    <source>
        <dbReference type="ARBA" id="ARBA00033748"/>
    </source>
</evidence>
<dbReference type="EMBL" id="CP008876">
    <property type="protein sequence ID" value="AIF65262.1"/>
    <property type="molecule type" value="Genomic_DNA"/>
</dbReference>
<feature type="domain" description="Luciferase-like" evidence="7">
    <location>
        <begin position="32"/>
        <end position="375"/>
    </location>
</feature>
<dbReference type="PIRSF" id="PIRSF000337">
    <property type="entry name" value="NTA_MOA"/>
    <property type="match status" value="1"/>
</dbReference>
<feature type="binding site" evidence="6">
    <location>
        <position position="145"/>
    </location>
    <ligand>
        <name>FMN</name>
        <dbReference type="ChEBI" id="CHEBI:58210"/>
    </ligand>
</feature>
<dbReference type="OrthoDB" id="3265338at2"/>
<sequence length="434" mass="48199">MSAAKKIQFGIMIQGPGNHMHAWKDPRIPVDASVNIRYYQSVVKQAEAAGFTFAFIADGLSISNQSIPHFLNRFEPLTLLSALASVTSHIGLVGTLSTTYSEPFTVARQFASLDMLSGGRAGWNLVTSPNKGAAANYNKGQHPDHAERYRIAQEYLEVVQGLWHSWDDDAFVRDRETGQFFNEEKMHTLDHNGDYFSVKGPLNIARSPQGQPVIFQAGASEAGRDFASANADAVFTNAATLEEAKQYYKDVKDRAEKNGRQICVFPGIQVIGGSTLEEAEEKYKQILSYTSIDDALLYLGRFFDHFDFSQYPLDEPFPDIGDVGKSGFQSTTDAIKQRAKDQQLTLRETALQITVPEGEFFGTYEQIANKLIEWIDQDAADGFIFGAPILAPALEELITHVLPILEEQGYYSTDYKSHTLRENLGLTELSAVPD</sequence>
<dbReference type="PANTHER" id="PTHR30011:SF16">
    <property type="entry name" value="C2H2 FINGER DOMAIN TRANSCRIPTION FACTOR (EUROFUNG)-RELATED"/>
    <property type="match status" value="1"/>
</dbReference>
<dbReference type="InterPro" id="IPR036661">
    <property type="entry name" value="Luciferase-like_sf"/>
</dbReference>